<comment type="caution">
    <text evidence="1">The sequence shown here is derived from an EMBL/GenBank/DDBJ whole genome shotgun (WGS) entry which is preliminary data.</text>
</comment>
<evidence type="ECO:0000313" key="1">
    <source>
        <dbReference type="EMBL" id="CAG9182939.1"/>
    </source>
</evidence>
<reference evidence="1 2" key="1">
    <citation type="submission" date="2021-08" db="EMBL/GenBank/DDBJ databases">
        <authorList>
            <person name="Peeters C."/>
        </authorList>
    </citation>
    <scope>NUCLEOTIDE SEQUENCE [LARGE SCALE GENOMIC DNA]</scope>
    <source>
        <strain evidence="1 2">LMG 21510</strain>
    </source>
</reference>
<evidence type="ECO:0000313" key="2">
    <source>
        <dbReference type="Proteomes" id="UP000721236"/>
    </source>
</evidence>
<proteinExistence type="predicted"/>
<accession>A0ABN7ZFP6</accession>
<dbReference type="Proteomes" id="UP000721236">
    <property type="component" value="Unassembled WGS sequence"/>
</dbReference>
<keyword evidence="2" id="KW-1185">Reference proteome</keyword>
<organism evidence="1 2">
    <name type="scientific">Cupriavidus respiraculi</name>
    <dbReference type="NCBI Taxonomy" id="195930"/>
    <lineage>
        <taxon>Bacteria</taxon>
        <taxon>Pseudomonadati</taxon>
        <taxon>Pseudomonadota</taxon>
        <taxon>Betaproteobacteria</taxon>
        <taxon>Burkholderiales</taxon>
        <taxon>Burkholderiaceae</taxon>
        <taxon>Cupriavidus</taxon>
    </lineage>
</organism>
<protein>
    <submittedName>
        <fullName evidence="1">Uncharacterized protein</fullName>
    </submittedName>
</protein>
<gene>
    <name evidence="1" type="ORF">LMG21510_04708</name>
</gene>
<sequence>MPLVRDSNRQEVSERLRCLIDDKYPSRGRFTVLAEISGISAARWKNFYYRKQDATPDMLEFWCKSYPMEKVWLTTGIDQSAKEGFPFAAPIPHDWEGQTVGDRLNWVIKEWASPSGEHLFRYLEGKSGGRIPAADWSKVVLRMEEPTIEMIRLVCSYRPRFTEWIMLGSVSGEPAVDPTDLSSIEKWKAWRADIWARLEENAVAEDSEQAS</sequence>
<name>A0ABN7ZFP6_9BURK</name>
<dbReference type="EMBL" id="CAJZAH010000008">
    <property type="protein sequence ID" value="CAG9182939.1"/>
    <property type="molecule type" value="Genomic_DNA"/>
</dbReference>